<evidence type="ECO:0000313" key="2">
    <source>
        <dbReference type="EMBL" id="MCZ8534028.1"/>
    </source>
</evidence>
<dbReference type="Proteomes" id="UP001152172">
    <property type="component" value="Unassembled WGS sequence"/>
</dbReference>
<dbReference type="AlphaFoldDB" id="A0A9X3LA35"/>
<reference evidence="2" key="1">
    <citation type="submission" date="2022-05" db="EMBL/GenBank/DDBJ databases">
        <authorList>
            <person name="Colautti A."/>
            <person name="Iacumin L."/>
        </authorList>
    </citation>
    <scope>NUCLEOTIDE SEQUENCE</scope>
    <source>
        <strain evidence="2">DSM 30747</strain>
    </source>
</reference>
<dbReference type="InterPro" id="IPR002937">
    <property type="entry name" value="Amino_oxidase"/>
</dbReference>
<dbReference type="EMBL" id="JAMKBI010000008">
    <property type="protein sequence ID" value="MCZ8534028.1"/>
    <property type="molecule type" value="Genomic_DNA"/>
</dbReference>
<dbReference type="InterPro" id="IPR050464">
    <property type="entry name" value="Zeta_carotene_desat/Oxidored"/>
</dbReference>
<dbReference type="SUPFAM" id="SSF51905">
    <property type="entry name" value="FAD/NAD(P)-binding domain"/>
    <property type="match status" value="1"/>
</dbReference>
<dbReference type="Pfam" id="PF01593">
    <property type="entry name" value="Amino_oxidase"/>
    <property type="match status" value="1"/>
</dbReference>
<dbReference type="Gene3D" id="3.50.50.60">
    <property type="entry name" value="FAD/NAD(P)-binding domain"/>
    <property type="match status" value="1"/>
</dbReference>
<evidence type="ECO:0000313" key="3">
    <source>
        <dbReference type="Proteomes" id="UP001152172"/>
    </source>
</evidence>
<name>A0A9X3LA35_9BACI</name>
<gene>
    <name evidence="2" type="ORF">M9R61_11970</name>
</gene>
<evidence type="ECO:0000259" key="1">
    <source>
        <dbReference type="Pfam" id="PF01593"/>
    </source>
</evidence>
<organism evidence="2 3">
    <name type="scientific">Psychrobacillus psychrodurans</name>
    <dbReference type="NCBI Taxonomy" id="126157"/>
    <lineage>
        <taxon>Bacteria</taxon>
        <taxon>Bacillati</taxon>
        <taxon>Bacillota</taxon>
        <taxon>Bacilli</taxon>
        <taxon>Bacillales</taxon>
        <taxon>Bacillaceae</taxon>
        <taxon>Psychrobacillus</taxon>
    </lineage>
</organism>
<comment type="caution">
    <text evidence="2">The sequence shown here is derived from an EMBL/GenBank/DDBJ whole genome shotgun (WGS) entry which is preliminary data.</text>
</comment>
<accession>A0A9X3LA35</accession>
<feature type="domain" description="Amine oxidase" evidence="1">
    <location>
        <begin position="14"/>
        <end position="420"/>
    </location>
</feature>
<sequence>MEGTWDVVIVGGGLAGYVAANYLARTGMSTLIIEKDKKVGGRARTDKINHEFFNLGPHALYAKGNAVPILQELGIKLYGKSPKLQGLLINDQVEYAAPFNPLGVFTTDFLSWKERTEWLKVLLKLKSTDIEKLPEQTFQQWIQQLTNSKNIQALLLILGRLATYCHAPEKVSASVIVAHLQMVMKGVLYIDKGWQTIIDQLHNKAVCSGVQIQTGIKVNEIKRVDNIFRLSLSTKEELTCKYLLSTTSPQELMKMLGENITQMQMDFFTKLLPIKGAALDVALRQLPKPNRFFAMEITEPFYYSVHSNAAILSENKNTIVLHVFKYLHPNDNIDGKELKYELEQFLEKIQPGWQENKISSRFMPTITVNQRLPQIGDEKKLQRSKLEISGLYLAGDWVSSHSILAEGAVSSAKQAAEEIIEKEQR</sequence>
<keyword evidence="3" id="KW-1185">Reference proteome</keyword>
<protein>
    <submittedName>
        <fullName evidence="2">FAD-dependent oxidoreductase</fullName>
    </submittedName>
</protein>
<dbReference type="Gene3D" id="3.90.660.50">
    <property type="match status" value="1"/>
</dbReference>
<dbReference type="PRINTS" id="PR00368">
    <property type="entry name" value="FADPNR"/>
</dbReference>
<dbReference type="PANTHER" id="PTHR42923">
    <property type="entry name" value="PROTOPORPHYRINOGEN OXIDASE"/>
    <property type="match status" value="1"/>
</dbReference>
<dbReference type="InterPro" id="IPR036188">
    <property type="entry name" value="FAD/NAD-bd_sf"/>
</dbReference>
<dbReference type="GO" id="GO:0016491">
    <property type="term" value="F:oxidoreductase activity"/>
    <property type="evidence" value="ECO:0007669"/>
    <property type="project" value="InterPro"/>
</dbReference>
<dbReference type="RefSeq" id="WP_269922278.1">
    <property type="nucleotide sequence ID" value="NZ_JAMKBI010000008.1"/>
</dbReference>
<proteinExistence type="predicted"/>